<evidence type="ECO:0000313" key="1">
    <source>
        <dbReference type="EMBL" id="EGF08262.1"/>
    </source>
</evidence>
<dbReference type="AlphaFoldDB" id="F2BFR3"/>
<reference evidence="1 2" key="1">
    <citation type="submission" date="2011-02" db="EMBL/GenBank/DDBJ databases">
        <authorList>
            <person name="Muzny D."/>
            <person name="Qin X."/>
            <person name="Deng J."/>
            <person name="Jiang H."/>
            <person name="Liu Y."/>
            <person name="Qu J."/>
            <person name="Song X.-Z."/>
            <person name="Zhang L."/>
            <person name="Thornton R."/>
            <person name="Coyle M."/>
            <person name="Francisco L."/>
            <person name="Jackson L."/>
            <person name="Javaid M."/>
            <person name="Korchina V."/>
            <person name="Kovar C."/>
            <person name="Mata R."/>
            <person name="Mathew T."/>
            <person name="Ngo R."/>
            <person name="Nguyen L."/>
            <person name="Nguyen N."/>
            <person name="Okwuonu G."/>
            <person name="Ongeri F."/>
            <person name="Pham C."/>
            <person name="Simmons D."/>
            <person name="Wilczek-Boney K."/>
            <person name="Hale W."/>
            <person name="Jakkamsetti A."/>
            <person name="Pham P."/>
            <person name="Ruth R."/>
            <person name="San Lucas F."/>
            <person name="Warren J."/>
            <person name="Zhang J."/>
            <person name="Zhao Z."/>
            <person name="Zhou C."/>
            <person name="Zhu D."/>
            <person name="Lee S."/>
            <person name="Bess C."/>
            <person name="Blankenburg K."/>
            <person name="Forbes L."/>
            <person name="Fu Q."/>
            <person name="Gubbala S."/>
            <person name="Hirani K."/>
            <person name="Jayaseelan J.C."/>
            <person name="Lara F."/>
            <person name="Munidasa M."/>
            <person name="Palculict T."/>
            <person name="Patil S."/>
            <person name="Pu L.-L."/>
            <person name="Saada N."/>
            <person name="Tang L."/>
            <person name="Weissenberger G."/>
            <person name="Zhu Y."/>
            <person name="Hemphill L."/>
            <person name="Shang Y."/>
            <person name="Youmans B."/>
            <person name="Ayvaz T."/>
            <person name="Ross M."/>
            <person name="Santibanez J."/>
            <person name="Aqrawi P."/>
            <person name="Gross S."/>
            <person name="Joshi V."/>
            <person name="Fowler G."/>
            <person name="Nazareth L."/>
            <person name="Reid J."/>
            <person name="Worley K."/>
            <person name="Petrosino J."/>
            <person name="Highlander S."/>
            <person name="Gibbs R."/>
        </authorList>
    </citation>
    <scope>NUCLEOTIDE SEQUENCE [LARGE SCALE GENOMIC DNA]</scope>
    <source>
        <strain evidence="1 2">ATCC BAA-1200</strain>
    </source>
</reference>
<dbReference type="Gene3D" id="3.40.50.300">
    <property type="entry name" value="P-loop containing nucleotide triphosphate hydrolases"/>
    <property type="match status" value="1"/>
</dbReference>
<dbReference type="SUPFAM" id="SSF52540">
    <property type="entry name" value="P-loop containing nucleoside triphosphate hydrolases"/>
    <property type="match status" value="1"/>
</dbReference>
<comment type="caution">
    <text evidence="1">The sequence shown here is derived from an EMBL/GenBank/DDBJ whole genome shotgun (WGS) entry which is preliminary data.</text>
</comment>
<dbReference type="HOGENOM" id="CLU_1048993_0_0_4"/>
<name>F2BFR3_9NEIS</name>
<dbReference type="Proteomes" id="UP000004105">
    <property type="component" value="Unassembled WGS sequence"/>
</dbReference>
<organism evidence="1 2">
    <name type="scientific">Neisseria bacilliformis ATCC BAA-1200</name>
    <dbReference type="NCBI Taxonomy" id="888742"/>
    <lineage>
        <taxon>Bacteria</taxon>
        <taxon>Pseudomonadati</taxon>
        <taxon>Pseudomonadota</taxon>
        <taxon>Betaproteobacteria</taxon>
        <taxon>Neisseriales</taxon>
        <taxon>Neisseriaceae</taxon>
        <taxon>Neisseria</taxon>
    </lineage>
</organism>
<keyword evidence="2" id="KW-1185">Reference proteome</keyword>
<gene>
    <name evidence="1" type="ORF">HMPREF9123_2570</name>
</gene>
<proteinExistence type="predicted"/>
<dbReference type="InterPro" id="IPR059206">
    <property type="entry name" value="Sll1717-like"/>
</dbReference>
<dbReference type="OrthoDB" id="9179688at2"/>
<protein>
    <submittedName>
        <fullName evidence="1">Uncharacterized protein</fullName>
    </submittedName>
</protein>
<accession>F2BFR3</accession>
<sequence length="265" mass="30135">MEFKDIEFGKASGETEGSRYPELLKKAYLDYKNIYQEIESGNNFLVLGHKGCGKSAIAEKLRLEAKEKRVSVIRLQEFPFKSFGKIFSGQAEPEAKYPTSWSWLLLLAIIDELRHDHGARDAVNIEYNKAIDKLDEFGLLSSSDLKSVAVKSSKKEFKIQIPKILEYSTAGSTQSNSYETIFTDLVSFLKELVISYSTEGGLILIIDGLDDILTSREVQYQALSALIFEAEKLNLLFFSNKKKFISLSFVELNYMKNYQTQIKIN</sequence>
<dbReference type="NCBIfam" id="NF047389">
    <property type="entry name" value="ATPase_Sll1717"/>
    <property type="match status" value="1"/>
</dbReference>
<dbReference type="EMBL" id="AFAY01000051">
    <property type="protein sequence ID" value="EGF08262.1"/>
    <property type="molecule type" value="Genomic_DNA"/>
</dbReference>
<evidence type="ECO:0000313" key="2">
    <source>
        <dbReference type="Proteomes" id="UP000004105"/>
    </source>
</evidence>
<dbReference type="InterPro" id="IPR027417">
    <property type="entry name" value="P-loop_NTPase"/>
</dbReference>